<dbReference type="InterPro" id="IPR002563">
    <property type="entry name" value="Flavin_Rdtase-like_dom"/>
</dbReference>
<dbReference type="Gene3D" id="2.30.110.10">
    <property type="entry name" value="Electron Transport, Fmn-binding Protein, Chain A"/>
    <property type="match status" value="1"/>
</dbReference>
<protein>
    <submittedName>
        <fullName evidence="3">Flavin reductase (DIM6/NTAB) family NADH-FMN oxidoreductase RutF</fullName>
    </submittedName>
</protein>
<dbReference type="PANTHER" id="PTHR43567">
    <property type="entry name" value="FLAVOREDOXIN-RELATED-RELATED"/>
    <property type="match status" value="1"/>
</dbReference>
<feature type="domain" description="Flavin reductase like" evidence="2">
    <location>
        <begin position="18"/>
        <end position="166"/>
    </location>
</feature>
<dbReference type="GO" id="GO:0016646">
    <property type="term" value="F:oxidoreductase activity, acting on the CH-NH group of donors, NAD or NADP as acceptor"/>
    <property type="evidence" value="ECO:0007669"/>
    <property type="project" value="UniProtKB-ARBA"/>
</dbReference>
<reference evidence="3" key="1">
    <citation type="submission" date="2020-08" db="EMBL/GenBank/DDBJ databases">
        <title>Genomic Encyclopedia of Type Strains, Phase IV (KMG-IV): sequencing the most valuable type-strain genomes for metagenomic binning, comparative biology and taxonomic classification.</title>
        <authorList>
            <person name="Goeker M."/>
        </authorList>
    </citation>
    <scope>NUCLEOTIDE SEQUENCE [LARGE SCALE GENOMIC DNA]</scope>
    <source>
        <strain evidence="3">DSM 105720</strain>
    </source>
</reference>
<accession>A0A840D3K3</accession>
<gene>
    <name evidence="3" type="ORF">GGR06_001072</name>
</gene>
<dbReference type="AlphaFoldDB" id="A0A840D3K3"/>
<keyword evidence="4" id="KW-1185">Reference proteome</keyword>
<dbReference type="EMBL" id="JACIER010000003">
    <property type="protein sequence ID" value="MBB4043305.1"/>
    <property type="molecule type" value="Genomic_DNA"/>
</dbReference>
<comment type="caution">
    <text evidence="3">The sequence shown here is derived from an EMBL/GenBank/DDBJ whole genome shotgun (WGS) entry which is preliminary data.</text>
</comment>
<name>A0A840D3K3_9BACE</name>
<evidence type="ECO:0000313" key="4">
    <source>
        <dbReference type="Proteomes" id="UP000560658"/>
    </source>
</evidence>
<sequence>MKKVEIKDLSDNFFEAISKEWMLVTAGDKDKFNTMTANWGGIGWLWNKPVAFVFIRPERYTHEFVEQSDRLTLSFLGEENKKIHAVCGSKSGRDIDKVKATGLVPVFTEQGSVLFEQSRLSLECKKLYTDMIKPELFLDKESLAKWYDGSHGGFHEIYIVEIEHVWKRG</sequence>
<dbReference type="RefSeq" id="WP_044159336.1">
    <property type="nucleotide sequence ID" value="NZ_JACIER010000003.1"/>
</dbReference>
<dbReference type="SUPFAM" id="SSF50475">
    <property type="entry name" value="FMN-binding split barrel"/>
    <property type="match status" value="1"/>
</dbReference>
<evidence type="ECO:0000259" key="2">
    <source>
        <dbReference type="Pfam" id="PF01613"/>
    </source>
</evidence>
<comment type="similarity">
    <text evidence="1">Belongs to the flavoredoxin family.</text>
</comment>
<dbReference type="InterPro" id="IPR052174">
    <property type="entry name" value="Flavoredoxin"/>
</dbReference>
<evidence type="ECO:0000313" key="3">
    <source>
        <dbReference type="EMBL" id="MBB4043305.1"/>
    </source>
</evidence>
<evidence type="ECO:0000256" key="1">
    <source>
        <dbReference type="ARBA" id="ARBA00038054"/>
    </source>
</evidence>
<organism evidence="3 4">
    <name type="scientific">Bacteroides reticulotermitis</name>
    <dbReference type="NCBI Taxonomy" id="1133319"/>
    <lineage>
        <taxon>Bacteria</taxon>
        <taxon>Pseudomonadati</taxon>
        <taxon>Bacteroidota</taxon>
        <taxon>Bacteroidia</taxon>
        <taxon>Bacteroidales</taxon>
        <taxon>Bacteroidaceae</taxon>
        <taxon>Bacteroides</taxon>
    </lineage>
</organism>
<dbReference type="GO" id="GO:0010181">
    <property type="term" value="F:FMN binding"/>
    <property type="evidence" value="ECO:0007669"/>
    <property type="project" value="InterPro"/>
</dbReference>
<dbReference type="InterPro" id="IPR012349">
    <property type="entry name" value="Split_barrel_FMN-bd"/>
</dbReference>
<dbReference type="PANTHER" id="PTHR43567:SF5">
    <property type="entry name" value="HYPOTHETICAL CYTOSOLIC PROTEIN"/>
    <property type="match status" value="1"/>
</dbReference>
<proteinExistence type="inferred from homology"/>
<dbReference type="Proteomes" id="UP000560658">
    <property type="component" value="Unassembled WGS sequence"/>
</dbReference>
<dbReference type="Pfam" id="PF01613">
    <property type="entry name" value="Flavin_Reduct"/>
    <property type="match status" value="1"/>
</dbReference>